<keyword evidence="1" id="KW-0472">Membrane</keyword>
<reference evidence="2" key="1">
    <citation type="submission" date="2021-03" db="EMBL/GenBank/DDBJ databases">
        <title>Comparative Genomics and Metabolomics in the genus Turicibacter.</title>
        <authorList>
            <person name="Maki J."/>
            <person name="Looft T."/>
        </authorList>
    </citation>
    <scope>NUCLEOTIDE SEQUENCE</scope>
    <source>
        <strain evidence="2">ISU324</strain>
    </source>
</reference>
<evidence type="ECO:0000313" key="3">
    <source>
        <dbReference type="Proteomes" id="UP001058072"/>
    </source>
</evidence>
<evidence type="ECO:0000313" key="2">
    <source>
        <dbReference type="EMBL" id="UUF08463.1"/>
    </source>
</evidence>
<dbReference type="Proteomes" id="UP001058072">
    <property type="component" value="Chromosome"/>
</dbReference>
<keyword evidence="1" id="KW-0812">Transmembrane</keyword>
<protein>
    <submittedName>
        <fullName evidence="2">Uncharacterized protein</fullName>
    </submittedName>
</protein>
<organism evidence="2 3">
    <name type="scientific">Turicibacter bilis</name>
    <dbReference type="NCBI Taxonomy" id="2735723"/>
    <lineage>
        <taxon>Bacteria</taxon>
        <taxon>Bacillati</taxon>
        <taxon>Bacillota</taxon>
        <taxon>Erysipelotrichia</taxon>
        <taxon>Erysipelotrichales</taxon>
        <taxon>Turicibacteraceae</taxon>
        <taxon>Turicibacter</taxon>
    </lineage>
</organism>
<dbReference type="AlphaFoldDB" id="A0A9Q9CH63"/>
<dbReference type="EMBL" id="CP071250">
    <property type="protein sequence ID" value="UUF08463.1"/>
    <property type="molecule type" value="Genomic_DNA"/>
</dbReference>
<gene>
    <name evidence="2" type="ORF">J0J70_13000</name>
</gene>
<proteinExistence type="predicted"/>
<evidence type="ECO:0000256" key="1">
    <source>
        <dbReference type="SAM" id="Phobius"/>
    </source>
</evidence>
<keyword evidence="1" id="KW-1133">Transmembrane helix</keyword>
<sequence length="279" mass="31149">MNNSKGSDCMANEEAKKPSKKRNVTKKQVVLYSYIGVLAVVTVLFGYNVLKYFYLDPLKVAGQPIYGYRTENLQPITDSMISNAEQVGASQSGVKEIKVTVQGPVVYFDVRVNDGVDVETARAAAEAAATEFLAQAGDVANGYTVQLVVSAGDIKTLVETNREEELAYYKEHRLDIVERIVAQAEKYPTAKNIERAQNNINVMPKDYNEKTGQYEARYPEEKAAFQARIDALTPLTAEEEEELGEIPYLEVDQSIKPTNISPYPSWGAYDTTTETFEWQ</sequence>
<feature type="transmembrane region" description="Helical" evidence="1">
    <location>
        <begin position="29"/>
        <end position="50"/>
    </location>
</feature>
<accession>A0A9Q9CH63</accession>
<name>A0A9Q9CH63_9FIRM</name>